<gene>
    <name evidence="10" type="ORF">NEMVEDRAFT_v1g243832</name>
</gene>
<evidence type="ECO:0000256" key="8">
    <source>
        <dbReference type="ARBA" id="ARBA00035427"/>
    </source>
</evidence>
<dbReference type="Gene3D" id="3.10.430.100">
    <property type="entry name" value="Ribosomal protein L9, C-terminal domain"/>
    <property type="match status" value="1"/>
</dbReference>
<dbReference type="GO" id="GO:1990904">
    <property type="term" value="C:ribonucleoprotein complex"/>
    <property type="evidence" value="ECO:0007669"/>
    <property type="project" value="UniProtKB-KW"/>
</dbReference>
<dbReference type="InterPro" id="IPR020069">
    <property type="entry name" value="Ribosomal_bL9_C"/>
</dbReference>
<dbReference type="STRING" id="45351.A7S9U8"/>
<dbReference type="OMA" id="ARNFFFM"/>
<dbReference type="GO" id="GO:0005739">
    <property type="term" value="C:mitochondrion"/>
    <property type="evidence" value="ECO:0000318"/>
    <property type="project" value="GO_Central"/>
</dbReference>
<dbReference type="PROSITE" id="PS00651">
    <property type="entry name" value="RIBOSOMAL_L9"/>
    <property type="match status" value="1"/>
</dbReference>
<dbReference type="GO" id="GO:0019843">
    <property type="term" value="F:rRNA binding"/>
    <property type="evidence" value="ECO:0007669"/>
    <property type="project" value="UniProtKB-KW"/>
</dbReference>
<dbReference type="Proteomes" id="UP000001593">
    <property type="component" value="Unassembled WGS sequence"/>
</dbReference>
<sequence>MIRLTRQVIPMQNFVRIFARSMGKVDQFKWKPHKKKPNKKPKFSVILKEPMDGLGNSGQLVEVERGYARNFLIPQAKAVYATPENKERFLVSSEDAAKTDPEAQVSSRFMRFLNRLHLKIERKEGNIAVTEHNISQEYQRQHQLVVPTHCIELSGPLTKFGDYTINVSVRDGVSVPMRVTVEEWKPRIANRWKDVLAATEQSSLQS</sequence>
<dbReference type="EMBL" id="DS469606">
    <property type="protein sequence ID" value="EDO39486.1"/>
    <property type="molecule type" value="Genomic_DNA"/>
</dbReference>
<accession>A7S9U8</accession>
<name>A7S9U8_NEMVE</name>
<comment type="similarity">
    <text evidence="1">Belongs to the bacterial ribosomal protein bL9 family.</text>
</comment>
<evidence type="ECO:0000313" key="10">
    <source>
        <dbReference type="EMBL" id="EDO39486.1"/>
    </source>
</evidence>
<dbReference type="InterPro" id="IPR009027">
    <property type="entry name" value="Ribosomal_bL9/RNase_H1_N"/>
</dbReference>
<dbReference type="GO" id="GO:0003735">
    <property type="term" value="F:structural constituent of ribosome"/>
    <property type="evidence" value="ECO:0007669"/>
    <property type="project" value="InterPro"/>
</dbReference>
<keyword evidence="3" id="KW-0694">RNA-binding</keyword>
<dbReference type="GO" id="GO:0005840">
    <property type="term" value="C:ribosome"/>
    <property type="evidence" value="ECO:0007669"/>
    <property type="project" value="UniProtKB-KW"/>
</dbReference>
<evidence type="ECO:0000256" key="6">
    <source>
        <dbReference type="ARBA" id="ARBA00035194"/>
    </source>
</evidence>
<protein>
    <recommendedName>
        <fullName evidence="6">Large ribosomal subunit protein bL9m</fullName>
    </recommendedName>
    <alternativeName>
        <fullName evidence="7">39S ribosomal protein L9, mitochondrial</fullName>
    </alternativeName>
    <alternativeName>
        <fullName evidence="8">50S ribosomal protein L9, chloroplastic</fullName>
    </alternativeName>
</protein>
<dbReference type="Gene3D" id="3.40.5.10">
    <property type="entry name" value="Ribosomal protein L9, N-terminal domain"/>
    <property type="match status" value="1"/>
</dbReference>
<dbReference type="SUPFAM" id="SSF55653">
    <property type="entry name" value="Ribosomal protein L9 C-domain"/>
    <property type="match status" value="1"/>
</dbReference>
<dbReference type="GO" id="GO:0006412">
    <property type="term" value="P:translation"/>
    <property type="evidence" value="ECO:0007669"/>
    <property type="project" value="InterPro"/>
</dbReference>
<feature type="domain" description="Ribosomal protein L9" evidence="9">
    <location>
        <begin position="55"/>
        <end position="82"/>
    </location>
</feature>
<keyword evidence="11" id="KW-1185">Reference proteome</keyword>
<dbReference type="HOGENOM" id="CLU_1333325_0_0_1"/>
<proteinExistence type="inferred from homology"/>
<reference evidence="10 11" key="1">
    <citation type="journal article" date="2007" name="Science">
        <title>Sea anemone genome reveals ancestral eumetazoan gene repertoire and genomic organization.</title>
        <authorList>
            <person name="Putnam N.H."/>
            <person name="Srivastava M."/>
            <person name="Hellsten U."/>
            <person name="Dirks B."/>
            <person name="Chapman J."/>
            <person name="Salamov A."/>
            <person name="Terry A."/>
            <person name="Shapiro H."/>
            <person name="Lindquist E."/>
            <person name="Kapitonov V.V."/>
            <person name="Jurka J."/>
            <person name="Genikhovich G."/>
            <person name="Grigoriev I.V."/>
            <person name="Lucas S.M."/>
            <person name="Steele R.E."/>
            <person name="Finnerty J.R."/>
            <person name="Technau U."/>
            <person name="Martindale M.Q."/>
            <person name="Rokhsar D.S."/>
        </authorList>
    </citation>
    <scope>NUCLEOTIDE SEQUENCE [LARGE SCALE GENOMIC DNA]</scope>
    <source>
        <strain evidence="11">CH2 X CH6</strain>
    </source>
</reference>
<dbReference type="KEGG" id="nve:5511092"/>
<evidence type="ECO:0000259" key="9">
    <source>
        <dbReference type="PROSITE" id="PS00651"/>
    </source>
</evidence>
<dbReference type="NCBIfam" id="TIGR00158">
    <property type="entry name" value="L9"/>
    <property type="match status" value="1"/>
</dbReference>
<dbReference type="SUPFAM" id="SSF55658">
    <property type="entry name" value="L9 N-domain-like"/>
    <property type="match status" value="1"/>
</dbReference>
<dbReference type="InterPro" id="IPR020070">
    <property type="entry name" value="Ribosomal_bL9_N"/>
</dbReference>
<keyword evidence="5" id="KW-0687">Ribonucleoprotein</keyword>
<dbReference type="PANTHER" id="PTHR21368">
    <property type="entry name" value="50S RIBOSOMAL PROTEIN L9"/>
    <property type="match status" value="1"/>
</dbReference>
<dbReference type="Pfam" id="PF03948">
    <property type="entry name" value="Ribosomal_L9_C"/>
    <property type="match status" value="1"/>
</dbReference>
<dbReference type="InterPro" id="IPR036791">
    <property type="entry name" value="Ribosomal_bL9_C_sf"/>
</dbReference>
<organism evidence="10 11">
    <name type="scientific">Nematostella vectensis</name>
    <name type="common">Starlet sea anemone</name>
    <dbReference type="NCBI Taxonomy" id="45351"/>
    <lineage>
        <taxon>Eukaryota</taxon>
        <taxon>Metazoa</taxon>
        <taxon>Cnidaria</taxon>
        <taxon>Anthozoa</taxon>
        <taxon>Hexacorallia</taxon>
        <taxon>Actiniaria</taxon>
        <taxon>Edwardsiidae</taxon>
        <taxon>Nematostella</taxon>
    </lineage>
</organism>
<keyword evidence="4" id="KW-0689">Ribosomal protein</keyword>
<dbReference type="InterPro" id="IPR020594">
    <property type="entry name" value="Ribosomal_bL9_bac/chp"/>
</dbReference>
<dbReference type="eggNOG" id="KOG4607">
    <property type="taxonomic scope" value="Eukaryota"/>
</dbReference>
<evidence type="ECO:0000256" key="7">
    <source>
        <dbReference type="ARBA" id="ARBA00035381"/>
    </source>
</evidence>
<dbReference type="InterPro" id="IPR000244">
    <property type="entry name" value="Ribosomal_bL9"/>
</dbReference>
<dbReference type="InParanoid" id="A7S9U8"/>
<evidence type="ECO:0000256" key="5">
    <source>
        <dbReference type="ARBA" id="ARBA00023274"/>
    </source>
</evidence>
<evidence type="ECO:0000313" key="11">
    <source>
        <dbReference type="Proteomes" id="UP000001593"/>
    </source>
</evidence>
<evidence type="ECO:0000256" key="3">
    <source>
        <dbReference type="ARBA" id="ARBA00022884"/>
    </source>
</evidence>
<evidence type="ECO:0000256" key="4">
    <source>
        <dbReference type="ARBA" id="ARBA00022980"/>
    </source>
</evidence>
<dbReference type="Pfam" id="PF01281">
    <property type="entry name" value="Ribosomal_L9_N"/>
    <property type="match status" value="1"/>
</dbReference>
<dbReference type="AlphaFoldDB" id="A7S9U8"/>
<evidence type="ECO:0000256" key="2">
    <source>
        <dbReference type="ARBA" id="ARBA00022730"/>
    </source>
</evidence>
<evidence type="ECO:0000256" key="1">
    <source>
        <dbReference type="ARBA" id="ARBA00010605"/>
    </source>
</evidence>
<dbReference type="OrthoDB" id="5555409at2759"/>
<dbReference type="PhylomeDB" id="A7S9U8"/>
<keyword evidence="2" id="KW-0699">rRNA-binding</keyword>
<dbReference type="InterPro" id="IPR036935">
    <property type="entry name" value="Ribosomal_bL9_N_sf"/>
</dbReference>